<dbReference type="GO" id="GO:0016811">
    <property type="term" value="F:hydrolase activity, acting on carbon-nitrogen (but not peptide) bonds, in linear amides"/>
    <property type="evidence" value="ECO:0007669"/>
    <property type="project" value="TreeGrafter"/>
</dbReference>
<dbReference type="AlphaFoldDB" id="A0A368UCP0"/>
<reference evidence="1 2" key="1">
    <citation type="submission" date="2018-07" db="EMBL/GenBank/DDBJ databases">
        <title>Halomonas rutogse sp. nov., isolated from Lake TangqianCo on Tibetan Plateau.</title>
        <authorList>
            <person name="Lu H."/>
            <person name="Xing P."/>
            <person name="Wu Q."/>
        </authorList>
    </citation>
    <scope>NUCLEOTIDE SEQUENCE [LARGE SCALE GENOMIC DNA]</scope>
    <source>
        <strain evidence="1 2">TQ8S</strain>
    </source>
</reference>
<dbReference type="Proteomes" id="UP000253204">
    <property type="component" value="Unassembled WGS sequence"/>
</dbReference>
<dbReference type="InterPro" id="IPR024078">
    <property type="entry name" value="LmbE-like_dom_sf"/>
</dbReference>
<protein>
    <submittedName>
        <fullName evidence="1">PIG-L family deacetylase</fullName>
    </submittedName>
</protein>
<dbReference type="RefSeq" id="WP_114485255.1">
    <property type="nucleotide sequence ID" value="NZ_CBCSHM010000002.1"/>
</dbReference>
<dbReference type="InterPro" id="IPR003737">
    <property type="entry name" value="GlcNAc_PI_deacetylase-related"/>
</dbReference>
<evidence type="ECO:0000313" key="2">
    <source>
        <dbReference type="Proteomes" id="UP000253204"/>
    </source>
</evidence>
<sequence length="223" mass="24316">MSRSVLVVAAHTDDEALGCGGTIAKHVAQGDIVYAVFLADGVTSRQDASEQELSERNAAATSAHTILGIKQSFMLGFPDNRMDTVPLLDIVQKLEQVVDEVKPQIVYTHHNGDLNIDHRITHQAVLTACRPVPGSPVMEIYAFEVLSTTEWNSPVAKPFMPSVFVDISEHLETKMSALAAYELEMREAPHSRSIVNARRFAELRGSFVGVGAAEAMMAVRVIC</sequence>
<dbReference type="PANTHER" id="PTHR12993:SF11">
    <property type="entry name" value="N-ACETYLGLUCOSAMINYL-PHOSPHATIDYLINOSITOL DE-N-ACETYLASE"/>
    <property type="match status" value="1"/>
</dbReference>
<evidence type="ECO:0000313" key="1">
    <source>
        <dbReference type="EMBL" id="RCV93383.1"/>
    </source>
</evidence>
<dbReference type="Pfam" id="PF02585">
    <property type="entry name" value="PIG-L"/>
    <property type="match status" value="1"/>
</dbReference>
<dbReference type="PANTHER" id="PTHR12993">
    <property type="entry name" value="N-ACETYLGLUCOSAMINYL-PHOSPHATIDYLINOSITOL DE-N-ACETYLASE-RELATED"/>
    <property type="match status" value="1"/>
</dbReference>
<keyword evidence="2" id="KW-1185">Reference proteome</keyword>
<dbReference type="Gene3D" id="3.40.50.10320">
    <property type="entry name" value="LmbE-like"/>
    <property type="match status" value="1"/>
</dbReference>
<organism evidence="1 2">
    <name type="scientific">Vreelandella rituensis</name>
    <dbReference type="NCBI Taxonomy" id="2282306"/>
    <lineage>
        <taxon>Bacteria</taxon>
        <taxon>Pseudomonadati</taxon>
        <taxon>Pseudomonadota</taxon>
        <taxon>Gammaproteobacteria</taxon>
        <taxon>Oceanospirillales</taxon>
        <taxon>Halomonadaceae</taxon>
        <taxon>Vreelandella</taxon>
    </lineage>
</organism>
<accession>A0A368UCP0</accession>
<dbReference type="EMBL" id="QPIJ01000002">
    <property type="protein sequence ID" value="RCV93383.1"/>
    <property type="molecule type" value="Genomic_DNA"/>
</dbReference>
<comment type="caution">
    <text evidence="1">The sequence shown here is derived from an EMBL/GenBank/DDBJ whole genome shotgun (WGS) entry which is preliminary data.</text>
</comment>
<dbReference type="OrthoDB" id="9790023at2"/>
<gene>
    <name evidence="1" type="ORF">DU506_01810</name>
</gene>
<name>A0A368UCP0_9GAMM</name>
<dbReference type="SUPFAM" id="SSF102588">
    <property type="entry name" value="LmbE-like"/>
    <property type="match status" value="1"/>
</dbReference>
<proteinExistence type="predicted"/>